<evidence type="ECO:0000313" key="12">
    <source>
        <dbReference type="EMBL" id="MFB9209484.1"/>
    </source>
</evidence>
<comment type="catalytic activity">
    <reaction evidence="1 10">
        <text>Endohydrolysis of (1-&gt;4)-beta-D-xylosidic linkages in xylans.</text>
        <dbReference type="EC" id="3.2.1.8"/>
    </reaction>
</comment>
<evidence type="ECO:0000256" key="7">
    <source>
        <dbReference type="ARBA" id="ARBA00023295"/>
    </source>
</evidence>
<evidence type="ECO:0000256" key="4">
    <source>
        <dbReference type="ARBA" id="ARBA00022729"/>
    </source>
</evidence>
<dbReference type="EC" id="3.2.1.8" evidence="10"/>
<dbReference type="SUPFAM" id="SSF51445">
    <property type="entry name" value="(Trans)glycosidases"/>
    <property type="match status" value="1"/>
</dbReference>
<keyword evidence="3" id="KW-0858">Xylan degradation</keyword>
<keyword evidence="13" id="KW-1185">Reference proteome</keyword>
<keyword evidence="7 10" id="KW-0326">Glycosidase</keyword>
<evidence type="ECO:0000256" key="2">
    <source>
        <dbReference type="ARBA" id="ARBA00007495"/>
    </source>
</evidence>
<dbReference type="SUPFAM" id="SSF50370">
    <property type="entry name" value="Ricin B-like lectins"/>
    <property type="match status" value="1"/>
</dbReference>
<dbReference type="EMBL" id="JBHMEI010000104">
    <property type="protein sequence ID" value="MFB9209484.1"/>
    <property type="molecule type" value="Genomic_DNA"/>
</dbReference>
<gene>
    <name evidence="12" type="ORF">ACFFV7_50445</name>
</gene>
<evidence type="ECO:0000313" key="13">
    <source>
        <dbReference type="Proteomes" id="UP001589647"/>
    </source>
</evidence>
<evidence type="ECO:0000256" key="9">
    <source>
        <dbReference type="PROSITE-ProRule" id="PRU10061"/>
    </source>
</evidence>
<evidence type="ECO:0000256" key="1">
    <source>
        <dbReference type="ARBA" id="ARBA00000681"/>
    </source>
</evidence>
<dbReference type="CDD" id="cd00161">
    <property type="entry name" value="beta-trefoil_Ricin-like"/>
    <property type="match status" value="1"/>
</dbReference>
<dbReference type="InterPro" id="IPR031158">
    <property type="entry name" value="GH10_AS"/>
</dbReference>
<dbReference type="InterPro" id="IPR035992">
    <property type="entry name" value="Ricin_B-like_lectins"/>
</dbReference>
<feature type="domain" description="GH10" evidence="11">
    <location>
        <begin position="28"/>
        <end position="349"/>
    </location>
</feature>
<keyword evidence="4" id="KW-0732">Signal</keyword>
<organism evidence="12 13">
    <name type="scientific">Nonomuraea spiralis</name>
    <dbReference type="NCBI Taxonomy" id="46182"/>
    <lineage>
        <taxon>Bacteria</taxon>
        <taxon>Bacillati</taxon>
        <taxon>Actinomycetota</taxon>
        <taxon>Actinomycetes</taxon>
        <taxon>Streptosporangiales</taxon>
        <taxon>Streptosporangiaceae</taxon>
        <taxon>Nonomuraea</taxon>
    </lineage>
</organism>
<dbReference type="Pfam" id="PF00331">
    <property type="entry name" value="Glyco_hydro_10"/>
    <property type="match status" value="1"/>
</dbReference>
<dbReference type="Gene3D" id="3.20.20.80">
    <property type="entry name" value="Glycosidases"/>
    <property type="match status" value="1"/>
</dbReference>
<proteinExistence type="inferred from homology"/>
<dbReference type="PROSITE" id="PS51760">
    <property type="entry name" value="GH10_2"/>
    <property type="match status" value="1"/>
</dbReference>
<accession>A0ABV5IY52</accession>
<sequence>MKLSLLSLVGTGAVLLGVVATAVIPASAAAEETLRTVAAARNLRIGAAVNDRALETDNGYRDKLKYEFNSVTPENAMKWVNVEPEPGVYTWARADAIVSFAQENKQMVRGHTLVWHGGLPTWVSNGSLSDQELRAALQRHIQTTVKRYAGRVAVWDVVNEVLAEDGTLRQSIWLKRLGPGYIADAFRWARAADPSAKLYINDFGAEWSTPKRAGLYNLVRDLRAQGVPIDGVGFQTHSLIQDPMPDTTPLTQLKSTLQLFAGLGVDVAVTELDVRLKLPVDEGKLAAQGEVYRRAAGACLAVARCVSLTMWSLTDKYSWVPSGVPGWGAAHPLDEKLGKKPAYLQLRSGLTDRDFTSNAVASHSGKCLSFSGTQAVQAVCGADQRLLFRRVATKTYQISDPSGDQCLKVGTPRAGIQNTLTRARCAPGITDYQFELRPSGDGQQLVSLSNSRCVAAKDQSTAAGAVLELVPCSGTPVWQLADMPGHP</sequence>
<feature type="active site" description="Nucleophile" evidence="9">
    <location>
        <position position="271"/>
    </location>
</feature>
<dbReference type="SMART" id="SM00633">
    <property type="entry name" value="Glyco_10"/>
    <property type="match status" value="1"/>
</dbReference>
<protein>
    <recommendedName>
        <fullName evidence="10">Beta-xylanase</fullName>
        <ecNumber evidence="10">3.2.1.8</ecNumber>
    </recommendedName>
</protein>
<dbReference type="PANTHER" id="PTHR31490:SF88">
    <property type="entry name" value="BETA-XYLANASE"/>
    <property type="match status" value="1"/>
</dbReference>
<evidence type="ECO:0000256" key="8">
    <source>
        <dbReference type="ARBA" id="ARBA00023326"/>
    </source>
</evidence>
<evidence type="ECO:0000256" key="10">
    <source>
        <dbReference type="RuleBase" id="RU361174"/>
    </source>
</evidence>
<keyword evidence="5 10" id="KW-0378">Hydrolase</keyword>
<dbReference type="PRINTS" id="PR00134">
    <property type="entry name" value="GLHYDRLASE10"/>
</dbReference>
<evidence type="ECO:0000256" key="3">
    <source>
        <dbReference type="ARBA" id="ARBA00022651"/>
    </source>
</evidence>
<comment type="similarity">
    <text evidence="2 10">Belongs to the glycosyl hydrolase 10 (cellulase F) family.</text>
</comment>
<dbReference type="InterPro" id="IPR001000">
    <property type="entry name" value="GH10_dom"/>
</dbReference>
<evidence type="ECO:0000256" key="6">
    <source>
        <dbReference type="ARBA" id="ARBA00023277"/>
    </source>
</evidence>
<comment type="caution">
    <text evidence="12">The sequence shown here is derived from an EMBL/GenBank/DDBJ whole genome shotgun (WGS) entry which is preliminary data.</text>
</comment>
<dbReference type="RefSeq" id="WP_189648245.1">
    <property type="nucleotide sequence ID" value="NZ_BMRC01000006.1"/>
</dbReference>
<dbReference type="InterPro" id="IPR044846">
    <property type="entry name" value="GH10"/>
</dbReference>
<dbReference type="PANTHER" id="PTHR31490">
    <property type="entry name" value="GLYCOSYL HYDROLASE"/>
    <property type="match status" value="1"/>
</dbReference>
<dbReference type="Gene3D" id="2.80.10.50">
    <property type="match status" value="1"/>
</dbReference>
<keyword evidence="8 10" id="KW-0624">Polysaccharide degradation</keyword>
<keyword evidence="6 10" id="KW-0119">Carbohydrate metabolism</keyword>
<evidence type="ECO:0000259" key="11">
    <source>
        <dbReference type="PROSITE" id="PS51760"/>
    </source>
</evidence>
<name>A0ABV5IY52_9ACTN</name>
<reference evidence="12 13" key="1">
    <citation type="submission" date="2024-09" db="EMBL/GenBank/DDBJ databases">
        <authorList>
            <person name="Sun Q."/>
            <person name="Mori K."/>
        </authorList>
    </citation>
    <scope>NUCLEOTIDE SEQUENCE [LARGE SCALE GENOMIC DNA]</scope>
    <source>
        <strain evidence="12 13">CCM 3426</strain>
    </source>
</reference>
<dbReference type="InterPro" id="IPR017853">
    <property type="entry name" value="GH"/>
</dbReference>
<dbReference type="PROSITE" id="PS00591">
    <property type="entry name" value="GH10_1"/>
    <property type="match status" value="1"/>
</dbReference>
<evidence type="ECO:0000256" key="5">
    <source>
        <dbReference type="ARBA" id="ARBA00022801"/>
    </source>
</evidence>
<dbReference type="Proteomes" id="UP001589647">
    <property type="component" value="Unassembled WGS sequence"/>
</dbReference>